<accession>A0A1Z4N0Q0</accession>
<name>A0A1Z4N0Q0_9CYAN</name>
<dbReference type="InterPro" id="IPR041527">
    <property type="entry name" value="YhcG_N"/>
</dbReference>
<evidence type="ECO:0000313" key="3">
    <source>
        <dbReference type="EMBL" id="BAY99305.1"/>
    </source>
</evidence>
<dbReference type="Pfam" id="PF17761">
    <property type="entry name" value="DUF1016_N"/>
    <property type="match status" value="1"/>
</dbReference>
<dbReference type="PANTHER" id="PTHR30547:SF0">
    <property type="entry name" value="BLR8175 PROTEIN"/>
    <property type="match status" value="1"/>
</dbReference>
<evidence type="ECO:0008006" key="5">
    <source>
        <dbReference type="Google" id="ProtNLM"/>
    </source>
</evidence>
<organism evidence="3 4">
    <name type="scientific">Tolypothrix tenuis PCC 7101</name>
    <dbReference type="NCBI Taxonomy" id="231146"/>
    <lineage>
        <taxon>Bacteria</taxon>
        <taxon>Bacillati</taxon>
        <taxon>Cyanobacteriota</taxon>
        <taxon>Cyanophyceae</taxon>
        <taxon>Nostocales</taxon>
        <taxon>Tolypothrichaceae</taxon>
        <taxon>Tolypothrix</taxon>
    </lineage>
</organism>
<evidence type="ECO:0000259" key="2">
    <source>
        <dbReference type="Pfam" id="PF17761"/>
    </source>
</evidence>
<evidence type="ECO:0000259" key="1">
    <source>
        <dbReference type="Pfam" id="PF06250"/>
    </source>
</evidence>
<gene>
    <name evidence="3" type="ORF">NIES37_32840</name>
</gene>
<sequence length="339" mass="39456">MSKPIPDDYTNLLVQVKQRIRSAQYEALKAVNKELIALYWDIGQMIVTRQQGDSWGKSVVEQLAKDLQTEFPGITGFSTANLWRMRLFYETYAANEKLAPMVREIGWTHNIVIFEKCKDDIEREFYIKMTRKFGWTKNVLIHQIENQTYEKTLLNQTNFDQTVSAEIRNQLKLAVKDEYTFEFLELADEHNERQLEEAILTRVEPFLQEMGGIFAFIGSQYRLEIDDEEYFIDILLYHRSLKCLVAIELKIGKFLPEYVGKMQFYLAVLDDKVRLADENPSIGIILCKSKQRTIVEYALKESNKPIGVGTYQIVSTLPQELKNQLPAPEQVAKLLEGFE</sequence>
<proteinExistence type="predicted"/>
<dbReference type="PANTHER" id="PTHR30547">
    <property type="entry name" value="UNCHARACTERIZED PROTEIN YHCG-RELATED"/>
    <property type="match status" value="1"/>
</dbReference>
<dbReference type="AlphaFoldDB" id="A0A1Z4N0Q0"/>
<dbReference type="Proteomes" id="UP000218785">
    <property type="component" value="Chromosome"/>
</dbReference>
<dbReference type="InterPro" id="IPR009362">
    <property type="entry name" value="YhcG_C"/>
</dbReference>
<dbReference type="EMBL" id="AP018248">
    <property type="protein sequence ID" value="BAY99305.1"/>
    <property type="molecule type" value="Genomic_DNA"/>
</dbReference>
<feature type="domain" description="YhcG PDDEXK nuclease" evidence="1">
    <location>
        <begin position="174"/>
        <end position="326"/>
    </location>
</feature>
<protein>
    <recommendedName>
        <fullName evidence="5">DUF1016 domain-containing protein</fullName>
    </recommendedName>
</protein>
<reference evidence="3 4" key="1">
    <citation type="submission" date="2017-06" db="EMBL/GenBank/DDBJ databases">
        <title>Genome sequencing of cyanobaciteial culture collection at National Institute for Environmental Studies (NIES).</title>
        <authorList>
            <person name="Hirose Y."/>
            <person name="Shimura Y."/>
            <person name="Fujisawa T."/>
            <person name="Nakamura Y."/>
            <person name="Kawachi M."/>
        </authorList>
    </citation>
    <scope>NUCLEOTIDE SEQUENCE [LARGE SCALE GENOMIC DNA]</scope>
    <source>
        <strain evidence="3 4">NIES-37</strain>
    </source>
</reference>
<evidence type="ECO:0000313" key="4">
    <source>
        <dbReference type="Proteomes" id="UP000218785"/>
    </source>
</evidence>
<dbReference type="Gene3D" id="3.40.1350.10">
    <property type="match status" value="1"/>
</dbReference>
<dbReference type="GO" id="GO:0003676">
    <property type="term" value="F:nucleic acid binding"/>
    <property type="evidence" value="ECO:0007669"/>
    <property type="project" value="InterPro"/>
</dbReference>
<dbReference type="InterPro" id="IPR011856">
    <property type="entry name" value="tRNA_endonuc-like_dom_sf"/>
</dbReference>
<dbReference type="KEGG" id="ttq:NIES37_32840"/>
<dbReference type="Pfam" id="PF06250">
    <property type="entry name" value="YhcG_C"/>
    <property type="match status" value="1"/>
</dbReference>
<dbReference type="InterPro" id="IPR053148">
    <property type="entry name" value="PD-DEXK-like_domain"/>
</dbReference>
<keyword evidence="4" id="KW-1185">Reference proteome</keyword>
<dbReference type="RefSeq" id="WP_096577321.1">
    <property type="nucleotide sequence ID" value="NZ_CAWNJS010000001.1"/>
</dbReference>
<feature type="domain" description="YhcG N-terminal" evidence="2">
    <location>
        <begin position="15"/>
        <end position="151"/>
    </location>
</feature>